<evidence type="ECO:0000313" key="2">
    <source>
        <dbReference type="EMBL" id="OYD80636.1"/>
    </source>
</evidence>
<sequence>MPSDTDRPIGRPIGHPIGHPIATVRLVFRDGGETAGDLSVAERAGSNLFVASDEGARIVHMAAEDDGTLYRQDAVYPLADFFALPVTIPGEDEADIEGMAIADGWLWVTGSHALARKKPGRDESSTEKALERLTEVRCDPNRFLLGRVPLVTEAGGRLTPVRRDGKRTAGCLKFRKGGNALTKALAEDEHLARFVAVPAKENGFDVEGLAAHGDRVWLGLRGPVLRGWACILELAVEDHPDVEERLRLRPIGPNGEKYRKHFVDLDGLGIRELTFDGEDLVILAGPTMDLDGPVSLWRWTDVLSVTHETVIPRDRLVHLLNLPHGKGDDHAEGIACVRRDGAPPALLVVYDSPSKTRLHSAGTTADLFALPSRYDAANASLA</sequence>
<accession>A0A235H487</accession>
<gene>
    <name evidence="2" type="ORF">CHT98_30230</name>
</gene>
<comment type="caution">
    <text evidence="2">The sequence shown here is derived from an EMBL/GenBank/DDBJ whole genome shotgun (WGS) entry which is preliminary data.</text>
</comment>
<dbReference type="Proteomes" id="UP000215367">
    <property type="component" value="Unassembled WGS sequence"/>
</dbReference>
<reference evidence="2 3" key="1">
    <citation type="submission" date="2017-07" db="EMBL/GenBank/DDBJ databases">
        <title>Whole genome sequence of Azospirillum brasilense 2A1, a potential biofertilizer strain.</title>
        <authorList>
            <person name="Fontana C.A."/>
            <person name="Toffoli L.M."/>
            <person name="Salazar S.M."/>
            <person name="Puglisi E."/>
            <person name="Pedraza R."/>
            <person name="Bassi D."/>
            <person name="Cocconcelli P.S."/>
        </authorList>
    </citation>
    <scope>NUCLEOTIDE SEQUENCE [LARGE SCALE GENOMIC DNA]</scope>
    <source>
        <strain evidence="2 3">2A1</strain>
    </source>
</reference>
<dbReference type="RefSeq" id="WP_094307059.1">
    <property type="nucleotide sequence ID" value="NZ_NOWT01000049.1"/>
</dbReference>
<proteinExistence type="predicted"/>
<protein>
    <recommendedName>
        <fullName evidence="1">DUF3616 domain-containing protein</fullName>
    </recommendedName>
</protein>
<dbReference type="Pfam" id="PF12275">
    <property type="entry name" value="DUF3616"/>
    <property type="match status" value="1"/>
</dbReference>
<name>A0A235H487_AZOBR</name>
<evidence type="ECO:0000259" key="1">
    <source>
        <dbReference type="Pfam" id="PF12275"/>
    </source>
</evidence>
<dbReference type="AlphaFoldDB" id="A0A235H487"/>
<evidence type="ECO:0000313" key="3">
    <source>
        <dbReference type="Proteomes" id="UP000215367"/>
    </source>
</evidence>
<dbReference type="EMBL" id="NOWT01000049">
    <property type="protein sequence ID" value="OYD80636.1"/>
    <property type="molecule type" value="Genomic_DNA"/>
</dbReference>
<organism evidence="2 3">
    <name type="scientific">Azospirillum brasilense</name>
    <dbReference type="NCBI Taxonomy" id="192"/>
    <lineage>
        <taxon>Bacteria</taxon>
        <taxon>Pseudomonadati</taxon>
        <taxon>Pseudomonadota</taxon>
        <taxon>Alphaproteobacteria</taxon>
        <taxon>Rhodospirillales</taxon>
        <taxon>Azospirillaceae</taxon>
        <taxon>Azospirillum</taxon>
    </lineage>
</organism>
<feature type="domain" description="DUF3616" evidence="1">
    <location>
        <begin position="37"/>
        <end position="362"/>
    </location>
</feature>
<dbReference type="InterPro" id="IPR022060">
    <property type="entry name" value="DUF3616"/>
</dbReference>